<proteinExistence type="predicted"/>
<feature type="compositionally biased region" description="Low complexity" evidence="1">
    <location>
        <begin position="187"/>
        <end position="219"/>
    </location>
</feature>
<feature type="region of interest" description="Disordered" evidence="1">
    <location>
        <begin position="180"/>
        <end position="219"/>
    </location>
</feature>
<feature type="non-terminal residue" evidence="2">
    <location>
        <position position="1"/>
    </location>
</feature>
<dbReference type="Proteomes" id="UP000823775">
    <property type="component" value="Unassembled WGS sequence"/>
</dbReference>
<name>A0ABS8WSV1_DATST</name>
<dbReference type="EMBL" id="JACEIK010010110">
    <property type="protein sequence ID" value="MCE3214961.1"/>
    <property type="molecule type" value="Genomic_DNA"/>
</dbReference>
<sequence>ELILKPQFLSMNVWGAEKVIPAVHGVPHCTTPSSAVSAASRSTMWCIEHPSHRVVRHNQCRIAQQALLRCAGKLEARRGTPRQAHQCYGRCKALFSLGVNTFLTSPLSLAPSPLPVTSHILSLISSPHQSTLSSRLAASGDRPSPSAPPFPQLPIGHHSTHHSSVVSFPHLCDSTCPLQPPPSSLQVTRSRVVTRHSTSSPPPLVSSSLFRSSSTPPSA</sequence>
<keyword evidence="3" id="KW-1185">Reference proteome</keyword>
<evidence type="ECO:0000256" key="1">
    <source>
        <dbReference type="SAM" id="MobiDB-lite"/>
    </source>
</evidence>
<evidence type="ECO:0000313" key="2">
    <source>
        <dbReference type="EMBL" id="MCE3214961.1"/>
    </source>
</evidence>
<accession>A0ABS8WSV1</accession>
<gene>
    <name evidence="2" type="ORF">HAX54_000442</name>
</gene>
<organism evidence="2 3">
    <name type="scientific">Datura stramonium</name>
    <name type="common">Jimsonweed</name>
    <name type="synonym">Common thornapple</name>
    <dbReference type="NCBI Taxonomy" id="4076"/>
    <lineage>
        <taxon>Eukaryota</taxon>
        <taxon>Viridiplantae</taxon>
        <taxon>Streptophyta</taxon>
        <taxon>Embryophyta</taxon>
        <taxon>Tracheophyta</taxon>
        <taxon>Spermatophyta</taxon>
        <taxon>Magnoliopsida</taxon>
        <taxon>eudicotyledons</taxon>
        <taxon>Gunneridae</taxon>
        <taxon>Pentapetalae</taxon>
        <taxon>asterids</taxon>
        <taxon>lamiids</taxon>
        <taxon>Solanales</taxon>
        <taxon>Solanaceae</taxon>
        <taxon>Solanoideae</taxon>
        <taxon>Datureae</taxon>
        <taxon>Datura</taxon>
    </lineage>
</organism>
<evidence type="ECO:0000313" key="3">
    <source>
        <dbReference type="Proteomes" id="UP000823775"/>
    </source>
</evidence>
<feature type="region of interest" description="Disordered" evidence="1">
    <location>
        <begin position="132"/>
        <end position="158"/>
    </location>
</feature>
<protein>
    <submittedName>
        <fullName evidence="2">Uncharacterized protein</fullName>
    </submittedName>
</protein>
<comment type="caution">
    <text evidence="2">The sequence shown here is derived from an EMBL/GenBank/DDBJ whole genome shotgun (WGS) entry which is preliminary data.</text>
</comment>
<reference evidence="2 3" key="1">
    <citation type="journal article" date="2021" name="BMC Genomics">
        <title>Datura genome reveals duplications of psychoactive alkaloid biosynthetic genes and high mutation rate following tissue culture.</title>
        <authorList>
            <person name="Rajewski A."/>
            <person name="Carter-House D."/>
            <person name="Stajich J."/>
            <person name="Litt A."/>
        </authorList>
    </citation>
    <scope>NUCLEOTIDE SEQUENCE [LARGE SCALE GENOMIC DNA]</scope>
    <source>
        <strain evidence="2">AR-01</strain>
    </source>
</reference>